<dbReference type="AlphaFoldDB" id="A0A443QA20"/>
<dbReference type="PANTHER" id="PTHR24559:SF444">
    <property type="entry name" value="REVERSE TRANSCRIPTASE DOMAIN-CONTAINING PROTEIN"/>
    <property type="match status" value="1"/>
</dbReference>
<dbReference type="PANTHER" id="PTHR24559">
    <property type="entry name" value="TRANSPOSON TY3-I GAG-POL POLYPROTEIN"/>
    <property type="match status" value="1"/>
</dbReference>
<dbReference type="EMBL" id="NCKU01013238">
    <property type="protein sequence ID" value="RWR99874.1"/>
    <property type="molecule type" value="Genomic_DNA"/>
</dbReference>
<reference evidence="2 3" key="1">
    <citation type="journal article" date="2018" name="Gigascience">
        <title>Genomes of trombidid mites reveal novel predicted allergens and laterally-transferred genes associated with secondary metabolism.</title>
        <authorList>
            <person name="Dong X."/>
            <person name="Chaisiri K."/>
            <person name="Xia D."/>
            <person name="Armstrong S.D."/>
            <person name="Fang Y."/>
            <person name="Donnelly M.J."/>
            <person name="Kadowaki T."/>
            <person name="McGarry J.W."/>
            <person name="Darby A.C."/>
            <person name="Makepeace B.L."/>
        </authorList>
    </citation>
    <scope>NUCLEOTIDE SEQUENCE [LARGE SCALE GENOMIC DNA]</scope>
    <source>
        <strain evidence="2">UoL-WK</strain>
    </source>
</reference>
<dbReference type="SUPFAM" id="SSF56672">
    <property type="entry name" value="DNA/RNA polymerases"/>
    <property type="match status" value="1"/>
</dbReference>
<dbReference type="InterPro" id="IPR043128">
    <property type="entry name" value="Rev_trsase/Diguanyl_cyclase"/>
</dbReference>
<feature type="non-terminal residue" evidence="2">
    <location>
        <position position="260"/>
    </location>
</feature>
<dbReference type="Gene3D" id="3.30.70.270">
    <property type="match status" value="1"/>
</dbReference>
<feature type="domain" description="Reverse transcriptase" evidence="1">
    <location>
        <begin position="178"/>
        <end position="259"/>
    </location>
</feature>
<dbReference type="Proteomes" id="UP000285301">
    <property type="component" value="Unassembled WGS sequence"/>
</dbReference>
<proteinExistence type="predicted"/>
<dbReference type="GO" id="GO:0071897">
    <property type="term" value="P:DNA biosynthetic process"/>
    <property type="evidence" value="ECO:0007669"/>
    <property type="project" value="UniProtKB-ARBA"/>
</dbReference>
<evidence type="ECO:0000259" key="1">
    <source>
        <dbReference type="Pfam" id="PF00078"/>
    </source>
</evidence>
<name>A0A443QA20_9ACAR</name>
<keyword evidence="3" id="KW-1185">Reference proteome</keyword>
<dbReference type="InterPro" id="IPR053134">
    <property type="entry name" value="RNA-dir_DNA_polymerase"/>
</dbReference>
<organism evidence="2 3">
    <name type="scientific">Dinothrombium tinctorium</name>
    <dbReference type="NCBI Taxonomy" id="1965070"/>
    <lineage>
        <taxon>Eukaryota</taxon>
        <taxon>Metazoa</taxon>
        <taxon>Ecdysozoa</taxon>
        <taxon>Arthropoda</taxon>
        <taxon>Chelicerata</taxon>
        <taxon>Arachnida</taxon>
        <taxon>Acari</taxon>
        <taxon>Acariformes</taxon>
        <taxon>Trombidiformes</taxon>
        <taxon>Prostigmata</taxon>
        <taxon>Anystina</taxon>
        <taxon>Parasitengona</taxon>
        <taxon>Trombidioidea</taxon>
        <taxon>Trombidiidae</taxon>
        <taxon>Dinothrombium</taxon>
    </lineage>
</organism>
<dbReference type="OrthoDB" id="6508513at2759"/>
<dbReference type="Pfam" id="PF00078">
    <property type="entry name" value="RVT_1"/>
    <property type="match status" value="1"/>
</dbReference>
<accession>A0A443QA20</accession>
<evidence type="ECO:0000313" key="2">
    <source>
        <dbReference type="EMBL" id="RWR99874.1"/>
    </source>
</evidence>
<dbReference type="Gene3D" id="3.10.10.10">
    <property type="entry name" value="HIV Type 1 Reverse Transcriptase, subunit A, domain 1"/>
    <property type="match status" value="1"/>
</dbReference>
<dbReference type="InterPro" id="IPR043502">
    <property type="entry name" value="DNA/RNA_pol_sf"/>
</dbReference>
<protein>
    <recommendedName>
        <fullName evidence="1">Reverse transcriptase domain-containing protein</fullName>
    </recommendedName>
</protein>
<comment type="caution">
    <text evidence="2">The sequence shown here is derived from an EMBL/GenBank/DDBJ whole genome shotgun (WGS) entry which is preliminary data.</text>
</comment>
<dbReference type="InterPro" id="IPR000477">
    <property type="entry name" value="RT_dom"/>
</dbReference>
<evidence type="ECO:0000313" key="3">
    <source>
        <dbReference type="Proteomes" id="UP000285301"/>
    </source>
</evidence>
<dbReference type="STRING" id="1965070.A0A443QA20"/>
<sequence>MSAIETIEESENKINVCVIEDAVLSPRSAKVMRIACKGSIDGDFQSNATGTNIVEGITSLSDGKRHAVLANMEDNEIKIAANSVHAFAHRVSGIESSNMQNKEQLTLNDLKFGSKVSDEEKKQITELCNKYRHCFAKCVSEIACHPSAEMKINIDPAGNVVNERRRPHSFAERELIEDLETFPCPYIDELMEDTADWCIYAILDLASGYYQITVSEDSREKTAFSTGKNKYQFKRMPFGLVNAPYYLNSIMEHVFRNIPQ</sequence>
<gene>
    <name evidence="2" type="ORF">B4U79_10316</name>
</gene>